<dbReference type="SUPFAM" id="SSF56436">
    <property type="entry name" value="C-type lectin-like"/>
    <property type="match status" value="1"/>
</dbReference>
<comment type="caution">
    <text evidence="3">The sequence shown here is derived from an EMBL/GenBank/DDBJ whole genome shotgun (WGS) entry which is preliminary data.</text>
</comment>
<dbReference type="PANTHER" id="PTHR22801:SF63">
    <property type="entry name" value="C-TYPE LECTIN DOMAIN-CONTAINING PROTEIN"/>
    <property type="match status" value="1"/>
</dbReference>
<feature type="domain" description="C-type lectin" evidence="2">
    <location>
        <begin position="44"/>
        <end position="161"/>
    </location>
</feature>
<dbReference type="Pfam" id="PF00059">
    <property type="entry name" value="Lectin_C"/>
    <property type="match status" value="1"/>
</dbReference>
<keyword evidence="1" id="KW-0732">Signal</keyword>
<dbReference type="Proteomes" id="UP001445076">
    <property type="component" value="Unassembled WGS sequence"/>
</dbReference>
<dbReference type="InterPro" id="IPR050801">
    <property type="entry name" value="Ca-Dep_Lectins_ImmuneDev"/>
</dbReference>
<evidence type="ECO:0000313" key="3">
    <source>
        <dbReference type="EMBL" id="KAK8744773.1"/>
    </source>
</evidence>
<organism evidence="3 4">
    <name type="scientific">Cherax quadricarinatus</name>
    <name type="common">Australian red claw crayfish</name>
    <dbReference type="NCBI Taxonomy" id="27406"/>
    <lineage>
        <taxon>Eukaryota</taxon>
        <taxon>Metazoa</taxon>
        <taxon>Ecdysozoa</taxon>
        <taxon>Arthropoda</taxon>
        <taxon>Crustacea</taxon>
        <taxon>Multicrustacea</taxon>
        <taxon>Malacostraca</taxon>
        <taxon>Eumalacostraca</taxon>
        <taxon>Eucarida</taxon>
        <taxon>Decapoda</taxon>
        <taxon>Pleocyemata</taxon>
        <taxon>Astacidea</taxon>
        <taxon>Parastacoidea</taxon>
        <taxon>Parastacidae</taxon>
        <taxon>Cherax</taxon>
    </lineage>
</organism>
<name>A0AAW0XZK3_CHEQU</name>
<dbReference type="CDD" id="cd00037">
    <property type="entry name" value="CLECT"/>
    <property type="match status" value="1"/>
</dbReference>
<evidence type="ECO:0000313" key="4">
    <source>
        <dbReference type="Proteomes" id="UP001445076"/>
    </source>
</evidence>
<dbReference type="PANTHER" id="PTHR22801">
    <property type="entry name" value="LITHOSTATHINE"/>
    <property type="match status" value="1"/>
</dbReference>
<dbReference type="AlphaFoldDB" id="A0AAW0XZK3"/>
<reference evidence="3 4" key="1">
    <citation type="journal article" date="2024" name="BMC Genomics">
        <title>Genome assembly of redclaw crayfish (Cherax quadricarinatus) provides insights into its immune adaptation and hypoxia tolerance.</title>
        <authorList>
            <person name="Liu Z."/>
            <person name="Zheng J."/>
            <person name="Li H."/>
            <person name="Fang K."/>
            <person name="Wang S."/>
            <person name="He J."/>
            <person name="Zhou D."/>
            <person name="Weng S."/>
            <person name="Chi M."/>
            <person name="Gu Z."/>
            <person name="He J."/>
            <person name="Li F."/>
            <person name="Wang M."/>
        </authorList>
    </citation>
    <scope>NUCLEOTIDE SEQUENCE [LARGE SCALE GENOMIC DNA]</scope>
    <source>
        <strain evidence="3">ZL_2023a</strain>
    </source>
</reference>
<dbReference type="PROSITE" id="PS50041">
    <property type="entry name" value="C_TYPE_LECTIN_2"/>
    <property type="match status" value="1"/>
</dbReference>
<dbReference type="Gene3D" id="3.10.100.10">
    <property type="entry name" value="Mannose-Binding Protein A, subunit A"/>
    <property type="match status" value="1"/>
</dbReference>
<sequence>NKIVMKCSAALAFVLAALAVTVNQVVSCPTGYLEFSLDPVTPVCLRFTTENTGKWTEMREYCQEEGADLAELKGDLHHAVYEYIIDNDYHREHSYWIGGTDASHEGTWVWISSGDEMEMGVPHWYTGEPDGSYWENYCCLHKPDYYFHSCDNDNNYHAICQI</sequence>
<dbReference type="InterPro" id="IPR016187">
    <property type="entry name" value="CTDL_fold"/>
</dbReference>
<dbReference type="InterPro" id="IPR016186">
    <property type="entry name" value="C-type_lectin-like/link_sf"/>
</dbReference>
<feature type="signal peptide" evidence="1">
    <location>
        <begin position="1"/>
        <end position="19"/>
    </location>
</feature>
<feature type="chain" id="PRO_5043564671" description="C-type lectin domain-containing protein" evidence="1">
    <location>
        <begin position="20"/>
        <end position="162"/>
    </location>
</feature>
<proteinExistence type="predicted"/>
<evidence type="ECO:0000256" key="1">
    <source>
        <dbReference type="SAM" id="SignalP"/>
    </source>
</evidence>
<dbReference type="InterPro" id="IPR001304">
    <property type="entry name" value="C-type_lectin-like"/>
</dbReference>
<dbReference type="SMART" id="SM00034">
    <property type="entry name" value="CLECT"/>
    <property type="match status" value="1"/>
</dbReference>
<feature type="non-terminal residue" evidence="3">
    <location>
        <position position="1"/>
    </location>
</feature>
<protein>
    <recommendedName>
        <fullName evidence="2">C-type lectin domain-containing protein</fullName>
    </recommendedName>
</protein>
<gene>
    <name evidence="3" type="ORF">OTU49_000607</name>
</gene>
<dbReference type="EMBL" id="JARKIK010000021">
    <property type="protein sequence ID" value="KAK8744773.1"/>
    <property type="molecule type" value="Genomic_DNA"/>
</dbReference>
<accession>A0AAW0XZK3</accession>
<evidence type="ECO:0000259" key="2">
    <source>
        <dbReference type="PROSITE" id="PS50041"/>
    </source>
</evidence>
<keyword evidence="4" id="KW-1185">Reference proteome</keyword>